<dbReference type="PANTHER" id="PTHR47017:SF1">
    <property type="entry name" value="ACYL-COA"/>
    <property type="match status" value="1"/>
</dbReference>
<evidence type="ECO:0000313" key="2">
    <source>
        <dbReference type="Proteomes" id="UP000288805"/>
    </source>
</evidence>
<accession>A0A438JA17</accession>
<dbReference type="InterPro" id="IPR007434">
    <property type="entry name" value="FemAB-like"/>
</dbReference>
<organism evidence="1 2">
    <name type="scientific">Vitis vinifera</name>
    <name type="common">Grape</name>
    <dbReference type="NCBI Taxonomy" id="29760"/>
    <lineage>
        <taxon>Eukaryota</taxon>
        <taxon>Viridiplantae</taxon>
        <taxon>Streptophyta</taxon>
        <taxon>Embryophyta</taxon>
        <taxon>Tracheophyta</taxon>
        <taxon>Spermatophyta</taxon>
        <taxon>Magnoliopsida</taxon>
        <taxon>eudicotyledons</taxon>
        <taxon>Gunneridae</taxon>
        <taxon>Pentapetalae</taxon>
        <taxon>rosids</taxon>
        <taxon>Vitales</taxon>
        <taxon>Vitaceae</taxon>
        <taxon>Viteae</taxon>
        <taxon>Vitis</taxon>
    </lineage>
</organism>
<dbReference type="EMBL" id="QGNW01000054">
    <property type="protein sequence ID" value="RVX05808.1"/>
    <property type="molecule type" value="Genomic_DNA"/>
</dbReference>
<name>A0A438JA17_VITVI</name>
<dbReference type="PANTHER" id="PTHR47017">
    <property type="entry name" value="ACYL-COA"/>
    <property type="match status" value="1"/>
</dbReference>
<dbReference type="Pfam" id="PF04339">
    <property type="entry name" value="FemAB_like"/>
    <property type="match status" value="1"/>
</dbReference>
<dbReference type="AlphaFoldDB" id="A0A438JA17"/>
<gene>
    <name evidence="1" type="ORF">CK203_023826</name>
</gene>
<comment type="caution">
    <text evidence="1">The sequence shown here is derived from an EMBL/GenBank/DDBJ whole genome shotgun (WGS) entry which is preliminary data.</text>
</comment>
<proteinExistence type="predicted"/>
<protein>
    <submittedName>
        <fullName evidence="1">Uncharacterized protein</fullName>
    </submittedName>
</protein>
<reference evidence="1 2" key="1">
    <citation type="journal article" date="2018" name="PLoS Genet.">
        <title>Population sequencing reveals clonal diversity and ancestral inbreeding in the grapevine cultivar Chardonnay.</title>
        <authorList>
            <person name="Roach M.J."/>
            <person name="Johnson D.L."/>
            <person name="Bohlmann J."/>
            <person name="van Vuuren H.J."/>
            <person name="Jones S.J."/>
            <person name="Pretorius I.S."/>
            <person name="Schmidt S.A."/>
            <person name="Borneman A.R."/>
        </authorList>
    </citation>
    <scope>NUCLEOTIDE SEQUENCE [LARGE SCALE GENOMIC DNA]</scope>
    <source>
        <strain evidence="2">cv. Chardonnay</strain>
        <tissue evidence="1">Leaf</tissue>
    </source>
</reference>
<evidence type="ECO:0000313" key="1">
    <source>
        <dbReference type="EMBL" id="RVX05808.1"/>
    </source>
</evidence>
<sequence length="381" mass="43156">MAVGAAVCNCSNLKPSPFLGHFPYHQGSGMVVKIWVGGWVFGYWKGGGGKVAYSINLGRREENRVFLNNGAFYVNCILEGRLMMERLTYWKGKSPSGQGIKNSVHASRISALFWGAKKAVEPTERDLSLGEFILTGSGPEGVSENQVAPKKISLSVVSSILDVPSQDWDACNMDATGPEKFNPFLTHGFLSSLEETGCAVKETGWMPRHIIAKDECDNILGVVPLYLKSHSSGEFVFDYSWADAYYSYGSRYYPKLQCCVPFTPVTGQRILVRNNSYKDQVFDSLVSAMKDLTAKFQVSSLHVTFPTESEWDKMKEKGFLQRTGMQYHWKNRNYKNFDEFLMDMKQSKRKNIRQERKKISTQNLTMKRLRGYEIKVLDINI</sequence>
<dbReference type="Proteomes" id="UP000288805">
    <property type="component" value="Unassembled WGS sequence"/>
</dbReference>